<dbReference type="GO" id="GO:0005829">
    <property type="term" value="C:cytosol"/>
    <property type="evidence" value="ECO:0007669"/>
    <property type="project" value="TreeGrafter"/>
</dbReference>
<feature type="coiled-coil region" evidence="4">
    <location>
        <begin position="10"/>
        <end position="47"/>
    </location>
</feature>
<comment type="similarity">
    <text evidence="1 3">Belongs to the PDCD5 family.</text>
</comment>
<reference evidence="5" key="1">
    <citation type="journal article" date="2020" name="mSystems">
        <title>Genome- and Community-Level Interaction Insights into Carbon Utilization and Element Cycling Functions of Hydrothermarchaeota in Hydrothermal Sediment.</title>
        <authorList>
            <person name="Zhou Z."/>
            <person name="Liu Y."/>
            <person name="Xu W."/>
            <person name="Pan J."/>
            <person name="Luo Z.H."/>
            <person name="Li M."/>
        </authorList>
    </citation>
    <scope>NUCLEOTIDE SEQUENCE</scope>
    <source>
        <strain evidence="5">SpSt-649</strain>
    </source>
</reference>
<protein>
    <recommendedName>
        <fullName evidence="3">DNA-binding protein ENU21_03165</fullName>
    </recommendedName>
</protein>
<dbReference type="InterPro" id="IPR002836">
    <property type="entry name" value="PDCD5-like"/>
</dbReference>
<keyword evidence="2 3" id="KW-0238">DNA-binding</keyword>
<dbReference type="InterPro" id="IPR036883">
    <property type="entry name" value="PDCD5-like_sf"/>
</dbReference>
<evidence type="ECO:0000313" key="5">
    <source>
        <dbReference type="EMBL" id="HGM46740.1"/>
    </source>
</evidence>
<evidence type="ECO:0000256" key="2">
    <source>
        <dbReference type="ARBA" id="ARBA00023125"/>
    </source>
</evidence>
<accession>A0A7C4D224</accession>
<dbReference type="Gene3D" id="1.10.8.140">
    <property type="entry name" value="PDCD5-like"/>
    <property type="match status" value="1"/>
</dbReference>
<evidence type="ECO:0000256" key="3">
    <source>
        <dbReference type="HAMAP-Rule" id="MF_00026"/>
    </source>
</evidence>
<dbReference type="PANTHER" id="PTHR10840">
    <property type="entry name" value="PROGRAMMED CELL DEATH PROTEIN 5"/>
    <property type="match status" value="1"/>
</dbReference>
<dbReference type="NCBIfam" id="NF003268">
    <property type="entry name" value="PRK04239.1"/>
    <property type="match status" value="1"/>
</dbReference>
<dbReference type="InterPro" id="IPR022889">
    <property type="entry name" value="DNA_bind_arc"/>
</dbReference>
<sequence>MSFPEDEELEEIRRRKLLEYQRKLEEAKKQEALREAEEARKQELLRKILTPEARLRLANLRLVKPELVDALEAQLIQLAASGSIRMPVDDETLRQILERLATKRDIKLRVSFT</sequence>
<gene>
    <name evidence="5" type="ORF">ENU21_03165</name>
</gene>
<dbReference type="PANTHER" id="PTHR10840:SF0">
    <property type="entry name" value="PROGRAMMED CELL DEATH PROTEIN 5"/>
    <property type="match status" value="1"/>
</dbReference>
<dbReference type="AlphaFoldDB" id="A0A7C4D224"/>
<comment type="caution">
    <text evidence="5">The sequence shown here is derived from an EMBL/GenBank/DDBJ whole genome shotgun (WGS) entry which is preliminary data.</text>
</comment>
<evidence type="ECO:0000256" key="1">
    <source>
        <dbReference type="ARBA" id="ARBA00010490"/>
    </source>
</evidence>
<dbReference type="GO" id="GO:0003677">
    <property type="term" value="F:DNA binding"/>
    <property type="evidence" value="ECO:0007669"/>
    <property type="project" value="UniProtKB-UniRule"/>
</dbReference>
<dbReference type="PIRSF" id="PIRSF015730">
    <property type="entry name" value="TFAR19"/>
    <property type="match status" value="1"/>
</dbReference>
<proteinExistence type="inferred from homology"/>
<dbReference type="HAMAP" id="MF_00026">
    <property type="entry name" value="dsDNA_bind"/>
    <property type="match status" value="1"/>
</dbReference>
<name>A0A7C4D224_THEPE</name>
<dbReference type="SUPFAM" id="SSF46950">
    <property type="entry name" value="Double-stranded DNA-binding domain"/>
    <property type="match status" value="1"/>
</dbReference>
<organism evidence="5">
    <name type="scientific">Thermofilum pendens</name>
    <dbReference type="NCBI Taxonomy" id="2269"/>
    <lineage>
        <taxon>Archaea</taxon>
        <taxon>Thermoproteota</taxon>
        <taxon>Thermoprotei</taxon>
        <taxon>Thermofilales</taxon>
        <taxon>Thermofilaceae</taxon>
        <taxon>Thermofilum</taxon>
    </lineage>
</organism>
<dbReference type="EMBL" id="DTBQ01000088">
    <property type="protein sequence ID" value="HGM46740.1"/>
    <property type="molecule type" value="Genomic_DNA"/>
</dbReference>
<evidence type="ECO:0000256" key="4">
    <source>
        <dbReference type="SAM" id="Coils"/>
    </source>
</evidence>
<dbReference type="Pfam" id="PF01984">
    <property type="entry name" value="dsDNA_bind"/>
    <property type="match status" value="1"/>
</dbReference>
<keyword evidence="4" id="KW-0175">Coiled coil</keyword>